<evidence type="ECO:0008006" key="4">
    <source>
        <dbReference type="Google" id="ProtNLM"/>
    </source>
</evidence>
<reference evidence="2 3" key="1">
    <citation type="submission" date="2014-09" db="EMBL/GenBank/DDBJ databases">
        <authorList>
            <person name="McGinnis J.M."/>
            <person name="Wolfgang W.J."/>
        </authorList>
    </citation>
    <scope>NUCLEOTIDE SEQUENCE [LARGE SCALE GENOMIC DNA]</scope>
    <source>
        <strain evidence="2 3">HAMBI 3106</strain>
    </source>
</reference>
<accession>A0A099F9M6</accession>
<keyword evidence="1" id="KW-0812">Transmembrane</keyword>
<organism evidence="2 3">
    <name type="scientific">Paracoccus sphaerophysae</name>
    <dbReference type="NCBI Taxonomy" id="690417"/>
    <lineage>
        <taxon>Bacteria</taxon>
        <taxon>Pseudomonadati</taxon>
        <taxon>Pseudomonadota</taxon>
        <taxon>Alphaproteobacteria</taxon>
        <taxon>Rhodobacterales</taxon>
        <taxon>Paracoccaceae</taxon>
        <taxon>Paracoccus</taxon>
    </lineage>
</organism>
<dbReference type="InterPro" id="IPR009937">
    <property type="entry name" value="Phage_holin_3_6"/>
</dbReference>
<dbReference type="AlphaFoldDB" id="A0A099F9M6"/>
<reference evidence="2 3" key="2">
    <citation type="submission" date="2014-10" db="EMBL/GenBank/DDBJ databases">
        <title>Paracoccus sanguinis sp. nov., isolated from clinical specimens of New York State patients.</title>
        <authorList>
            <person name="Mingle L.A."/>
            <person name="Cole J.A."/>
            <person name="Lapierre P."/>
            <person name="Musser K.A."/>
        </authorList>
    </citation>
    <scope>NUCLEOTIDE SEQUENCE [LARGE SCALE GENOMIC DNA]</scope>
    <source>
        <strain evidence="2 3">HAMBI 3106</strain>
    </source>
</reference>
<feature type="transmembrane region" description="Helical" evidence="1">
    <location>
        <begin position="50"/>
        <end position="70"/>
    </location>
</feature>
<dbReference type="OrthoDB" id="7773672at2"/>
<evidence type="ECO:0000256" key="1">
    <source>
        <dbReference type="SAM" id="Phobius"/>
    </source>
</evidence>
<keyword evidence="1" id="KW-0472">Membrane</keyword>
<feature type="transmembrane region" description="Helical" evidence="1">
    <location>
        <begin position="21"/>
        <end position="44"/>
    </location>
</feature>
<dbReference type="Proteomes" id="UP000029917">
    <property type="component" value="Unassembled WGS sequence"/>
</dbReference>
<sequence>MFDYARNMQLAISDAGRRVAMKAAAGVVVLLGAGFLLAALWTFLADNLDWGPLGASLAIGLLFVIIGVVLMSMSKTVKHPVPSTDELKAEVETRVSLAADAALEKARLKATEVVDSVEDRVHALVDDVSTRAARFADDAEAKVQNFTHGIAGQAARKVGLTPQLFSEAQDTLDRVKTSNAATIPPLMGAFAIGMALASKLQGWRHRDDYYDDYDDPYEEDVY</sequence>
<dbReference type="EMBL" id="JRKS01000029">
    <property type="protein sequence ID" value="KGJ06918.1"/>
    <property type="molecule type" value="Genomic_DNA"/>
</dbReference>
<proteinExistence type="predicted"/>
<evidence type="ECO:0000313" key="2">
    <source>
        <dbReference type="EMBL" id="KGJ06918.1"/>
    </source>
</evidence>
<dbReference type="RefSeq" id="WP_036719606.1">
    <property type="nucleotide sequence ID" value="NZ_JRKS01000029.1"/>
</dbReference>
<protein>
    <recommendedName>
        <fullName evidence="4">Holin-X, holin superfamily III</fullName>
    </recommendedName>
</protein>
<evidence type="ECO:0000313" key="3">
    <source>
        <dbReference type="Proteomes" id="UP000029917"/>
    </source>
</evidence>
<keyword evidence="1" id="KW-1133">Transmembrane helix</keyword>
<gene>
    <name evidence="2" type="ORF">IC63_09990</name>
</gene>
<keyword evidence="3" id="KW-1185">Reference proteome</keyword>
<name>A0A099F9M6_9RHOB</name>
<comment type="caution">
    <text evidence="2">The sequence shown here is derived from an EMBL/GenBank/DDBJ whole genome shotgun (WGS) entry which is preliminary data.</text>
</comment>
<dbReference type="Pfam" id="PF07332">
    <property type="entry name" value="Phage_holin_3_6"/>
    <property type="match status" value="1"/>
</dbReference>
<dbReference type="STRING" id="690417.IC63_09990"/>